<feature type="region of interest" description="Disordered" evidence="1">
    <location>
        <begin position="414"/>
        <end position="477"/>
    </location>
</feature>
<dbReference type="GeneID" id="54488699"/>
<dbReference type="SUPFAM" id="SSF49879">
    <property type="entry name" value="SMAD/FHA domain"/>
    <property type="match status" value="1"/>
</dbReference>
<evidence type="ECO:0000313" key="5">
    <source>
        <dbReference type="Proteomes" id="UP000799437"/>
    </source>
</evidence>
<dbReference type="CDD" id="cd00060">
    <property type="entry name" value="FHA"/>
    <property type="match status" value="1"/>
</dbReference>
<feature type="transmembrane region" description="Helical" evidence="2">
    <location>
        <begin position="546"/>
        <end position="571"/>
    </location>
</feature>
<dbReference type="Proteomes" id="UP000799437">
    <property type="component" value="Unassembled WGS sequence"/>
</dbReference>
<dbReference type="AlphaFoldDB" id="A0A6A6VU47"/>
<dbReference type="Pfam" id="PF00498">
    <property type="entry name" value="FHA"/>
    <property type="match status" value="1"/>
</dbReference>
<dbReference type="SMART" id="SM00240">
    <property type="entry name" value="FHA"/>
    <property type="match status" value="1"/>
</dbReference>
<organism evidence="4 5">
    <name type="scientific">Pseudovirgaria hyperparasitica</name>
    <dbReference type="NCBI Taxonomy" id="470096"/>
    <lineage>
        <taxon>Eukaryota</taxon>
        <taxon>Fungi</taxon>
        <taxon>Dikarya</taxon>
        <taxon>Ascomycota</taxon>
        <taxon>Pezizomycotina</taxon>
        <taxon>Dothideomycetes</taxon>
        <taxon>Dothideomycetes incertae sedis</taxon>
        <taxon>Acrospermales</taxon>
        <taxon>Acrospermaceae</taxon>
        <taxon>Pseudovirgaria</taxon>
    </lineage>
</organism>
<name>A0A6A6VU47_9PEZI</name>
<keyword evidence="2" id="KW-0472">Membrane</keyword>
<keyword evidence="5" id="KW-1185">Reference proteome</keyword>
<feature type="domain" description="FHA" evidence="3">
    <location>
        <begin position="46"/>
        <end position="108"/>
    </location>
</feature>
<evidence type="ECO:0000313" key="4">
    <source>
        <dbReference type="EMBL" id="KAF2753316.1"/>
    </source>
</evidence>
<dbReference type="InterPro" id="IPR000253">
    <property type="entry name" value="FHA_dom"/>
</dbReference>
<feature type="region of interest" description="Disordered" evidence="1">
    <location>
        <begin position="150"/>
        <end position="204"/>
    </location>
</feature>
<dbReference type="EMBL" id="ML996584">
    <property type="protein sequence ID" value="KAF2753316.1"/>
    <property type="molecule type" value="Genomic_DNA"/>
</dbReference>
<gene>
    <name evidence="4" type="ORF">EJ05DRAFT_504966</name>
</gene>
<accession>A0A6A6VU47</accession>
<evidence type="ECO:0000259" key="3">
    <source>
        <dbReference type="PROSITE" id="PS50006"/>
    </source>
</evidence>
<sequence>MARPSTFDVTLECIDGLDEFHSRRFIVQPHKRAFLAKDDEDSINGVGIGRSSKASSNTFYKAASDNSWIECPTVSRRHAVLSVEKDPPFLTIINVAATHGLAVNDTKILESQSYRLSSGDIVQLSGEVRRGSDLIPPRKFRISFHPTAQETRTFRFPEDESEEEEEDEKEEVESMNEDSESIVESEVGYISSDEEDRKNTHNDTASSVRYSLSANFSDLEDSEDEEAVSCFMPHDIPDEQTAVEDEAVSDHGRHLSSANLGEVAEEQKEPIQDIEERAEVNADKALNDAIMRDLDKNSAVHQVQPQTPPWRMEEAVATSKSSIGYYDYAPLPPIAGSVETSTPVQTQSMSFEKILNAPASEILLENPPMTAKWVETSPSALVAEQSARPGTDNFPNQWSLYDYPLNDYHEGPFVSSRNNMAHSTNESSEHPTVKKSGISIYDIVERSDEQQLARPTKRKAESIDPVEPVDPRDDVAPVQDDDMTLVEQGSPLDKYAEKYTRSAGVWRLDHSDERQPKKVRFNPEDLPLASHSRTIKRPGMQRVKRAVATAARLSATALVGGVGVFLALAFYPEA</sequence>
<evidence type="ECO:0000256" key="1">
    <source>
        <dbReference type="SAM" id="MobiDB-lite"/>
    </source>
</evidence>
<reference evidence="4" key="1">
    <citation type="journal article" date="2020" name="Stud. Mycol.">
        <title>101 Dothideomycetes genomes: a test case for predicting lifestyles and emergence of pathogens.</title>
        <authorList>
            <person name="Haridas S."/>
            <person name="Albert R."/>
            <person name="Binder M."/>
            <person name="Bloem J."/>
            <person name="Labutti K."/>
            <person name="Salamov A."/>
            <person name="Andreopoulos B."/>
            <person name="Baker S."/>
            <person name="Barry K."/>
            <person name="Bills G."/>
            <person name="Bluhm B."/>
            <person name="Cannon C."/>
            <person name="Castanera R."/>
            <person name="Culley D."/>
            <person name="Daum C."/>
            <person name="Ezra D."/>
            <person name="Gonzalez J."/>
            <person name="Henrissat B."/>
            <person name="Kuo A."/>
            <person name="Liang C."/>
            <person name="Lipzen A."/>
            <person name="Lutzoni F."/>
            <person name="Magnuson J."/>
            <person name="Mondo S."/>
            <person name="Nolan M."/>
            <person name="Ohm R."/>
            <person name="Pangilinan J."/>
            <person name="Park H.-J."/>
            <person name="Ramirez L."/>
            <person name="Alfaro M."/>
            <person name="Sun H."/>
            <person name="Tritt A."/>
            <person name="Yoshinaga Y."/>
            <person name="Zwiers L.-H."/>
            <person name="Turgeon B."/>
            <person name="Goodwin S."/>
            <person name="Spatafora J."/>
            <person name="Crous P."/>
            <person name="Grigoriev I."/>
        </authorList>
    </citation>
    <scope>NUCLEOTIDE SEQUENCE</scope>
    <source>
        <strain evidence="4">CBS 121739</strain>
    </source>
</reference>
<dbReference type="Gene3D" id="2.60.200.20">
    <property type="match status" value="1"/>
</dbReference>
<dbReference type="OrthoDB" id="4096268at2759"/>
<proteinExistence type="predicted"/>
<dbReference type="PROSITE" id="PS50006">
    <property type="entry name" value="FHA_DOMAIN"/>
    <property type="match status" value="1"/>
</dbReference>
<feature type="compositionally biased region" description="Acidic residues" evidence="1">
    <location>
        <begin position="159"/>
        <end position="183"/>
    </location>
</feature>
<evidence type="ECO:0000256" key="2">
    <source>
        <dbReference type="SAM" id="Phobius"/>
    </source>
</evidence>
<feature type="region of interest" description="Disordered" evidence="1">
    <location>
        <begin position="244"/>
        <end position="270"/>
    </location>
</feature>
<protein>
    <recommendedName>
        <fullName evidence="3">FHA domain-containing protein</fullName>
    </recommendedName>
</protein>
<dbReference type="InterPro" id="IPR008984">
    <property type="entry name" value="SMAD_FHA_dom_sf"/>
</dbReference>
<keyword evidence="2" id="KW-0812">Transmembrane</keyword>
<dbReference type="RefSeq" id="XP_033595767.1">
    <property type="nucleotide sequence ID" value="XM_033747645.1"/>
</dbReference>
<feature type="compositionally biased region" description="Polar residues" evidence="1">
    <location>
        <begin position="415"/>
        <end position="426"/>
    </location>
</feature>
<keyword evidence="2" id="KW-1133">Transmembrane helix</keyword>